<feature type="binding site" evidence="6">
    <location>
        <position position="65"/>
    </location>
    <ligand>
        <name>a divalent metal cation</name>
        <dbReference type="ChEBI" id="CHEBI:60240"/>
        <label>1</label>
    </ligand>
</feature>
<dbReference type="InterPro" id="IPR015867">
    <property type="entry name" value="N-reg_PII/ATP_PRibTrfase_C"/>
</dbReference>
<dbReference type="AlphaFoldDB" id="A0A832G722"/>
<comment type="subunit">
    <text evidence="2">Homohexamer.</text>
</comment>
<dbReference type="EMBL" id="DSVI01000010">
    <property type="protein sequence ID" value="HGT48175.1"/>
    <property type="molecule type" value="Genomic_DNA"/>
</dbReference>
<dbReference type="GO" id="GO:0046872">
    <property type="term" value="F:metal ion binding"/>
    <property type="evidence" value="ECO:0007669"/>
    <property type="project" value="UniProtKB-UniRule"/>
</dbReference>
<dbReference type="Gene3D" id="3.40.1390.30">
    <property type="entry name" value="NIF3 (NGG1p interacting factor 3)-like"/>
    <property type="match status" value="2"/>
</dbReference>
<dbReference type="InterPro" id="IPR017221">
    <property type="entry name" value="DUF34/NIF3_bac"/>
</dbReference>
<proteinExistence type="inferred from homology"/>
<gene>
    <name evidence="7" type="ORF">ENS56_09070</name>
</gene>
<dbReference type="FunFam" id="3.40.1390.30:FF:000001">
    <property type="entry name" value="GTP cyclohydrolase 1 type 2"/>
    <property type="match status" value="1"/>
</dbReference>
<evidence type="ECO:0000256" key="3">
    <source>
        <dbReference type="ARBA" id="ARBA00022112"/>
    </source>
</evidence>
<evidence type="ECO:0000256" key="2">
    <source>
        <dbReference type="ARBA" id="ARBA00011643"/>
    </source>
</evidence>
<evidence type="ECO:0000256" key="1">
    <source>
        <dbReference type="ARBA" id="ARBA00006964"/>
    </source>
</evidence>
<feature type="binding site" evidence="6">
    <location>
        <position position="331"/>
    </location>
    <ligand>
        <name>a divalent metal cation</name>
        <dbReference type="ChEBI" id="CHEBI:60240"/>
        <label>1</label>
    </ligand>
</feature>
<evidence type="ECO:0000256" key="5">
    <source>
        <dbReference type="PIRNR" id="PIRNR037489"/>
    </source>
</evidence>
<dbReference type="SUPFAM" id="SSF102705">
    <property type="entry name" value="NIF3 (NGG1p interacting factor 3)-like"/>
    <property type="match status" value="1"/>
</dbReference>
<name>A0A832G722_9BACT</name>
<feature type="binding site" evidence="6">
    <location>
        <position position="64"/>
    </location>
    <ligand>
        <name>a divalent metal cation</name>
        <dbReference type="ChEBI" id="CHEBI:60240"/>
        <label>2</label>
    </ligand>
</feature>
<sequence length="368" mass="41372">MTIDKITKYIESWAPKGIAWDRDNVGLQVGSSGQVAKNILLSLDVNEYVVEDAIKKKCNLIITHHPLLFNPIRQITSGDKTSEILIKLIKNDITVYSAHTNLDFTKDGVSFQLAKKLELNSIKFLKNISDNLTKLVVFVPAGFTEKVAEAIHNSGGGIIGEYTNCSFRIIGKGTFRGSDKSNPRIGEKGKLEFVDEVRLEVLVNSFDLPNVIREMKQAHPYEEVAFDIYPLKNENVNYGMGAIGNLETELTQKQFLDYVSKKLGIKNFRFSQGKNKKIKTVAVCGGSGSDLLNTAIQANADSFITADIKYHTFQDAENRILLIDAGHYETEIFILDEIERRLKKFITESKIEIFKFKGTTNPICFYNN</sequence>
<dbReference type="InterPro" id="IPR002678">
    <property type="entry name" value="DUF34/NIF3"/>
</dbReference>
<feature type="binding site" evidence="6">
    <location>
        <position position="103"/>
    </location>
    <ligand>
        <name>a divalent metal cation</name>
        <dbReference type="ChEBI" id="CHEBI:60240"/>
        <label>1</label>
    </ligand>
</feature>
<dbReference type="Gene3D" id="3.30.70.120">
    <property type="match status" value="1"/>
</dbReference>
<evidence type="ECO:0000313" key="7">
    <source>
        <dbReference type="EMBL" id="HGT48175.1"/>
    </source>
</evidence>
<dbReference type="PANTHER" id="PTHR13799:SF14">
    <property type="entry name" value="GTP CYCLOHYDROLASE 1 TYPE 2 HOMOLOG"/>
    <property type="match status" value="1"/>
</dbReference>
<dbReference type="Pfam" id="PF01784">
    <property type="entry name" value="DUF34_NIF3"/>
    <property type="match status" value="1"/>
</dbReference>
<dbReference type="GO" id="GO:0005737">
    <property type="term" value="C:cytoplasm"/>
    <property type="evidence" value="ECO:0007669"/>
    <property type="project" value="TreeGrafter"/>
</dbReference>
<dbReference type="PANTHER" id="PTHR13799">
    <property type="entry name" value="NGG1 INTERACTING FACTOR 3"/>
    <property type="match status" value="1"/>
</dbReference>
<dbReference type="PIRSF" id="PIRSF037489">
    <property type="entry name" value="UCP037489_NIF3_YqfO"/>
    <property type="match status" value="1"/>
</dbReference>
<dbReference type="InterPro" id="IPR036069">
    <property type="entry name" value="DUF34/NIF3_sf"/>
</dbReference>
<dbReference type="NCBIfam" id="TIGR00486">
    <property type="entry name" value="YbgI_SA1388"/>
    <property type="match status" value="1"/>
</dbReference>
<evidence type="ECO:0000256" key="4">
    <source>
        <dbReference type="ARBA" id="ARBA00022723"/>
    </source>
</evidence>
<evidence type="ECO:0000256" key="6">
    <source>
        <dbReference type="PIRSR" id="PIRSR602678-1"/>
    </source>
</evidence>
<comment type="similarity">
    <text evidence="1 5">Belongs to the GTP cyclohydrolase I type 2/NIF3 family.</text>
</comment>
<reference evidence="7" key="1">
    <citation type="journal article" date="2020" name="mSystems">
        <title>Genome- and Community-Level Interaction Insights into Carbon Utilization and Element Cycling Functions of Hydrothermarchaeota in Hydrothermal Sediment.</title>
        <authorList>
            <person name="Zhou Z."/>
            <person name="Liu Y."/>
            <person name="Xu W."/>
            <person name="Pan J."/>
            <person name="Luo Z.H."/>
            <person name="Li M."/>
        </authorList>
    </citation>
    <scope>NUCLEOTIDE SEQUENCE [LARGE SCALE GENOMIC DNA]</scope>
    <source>
        <strain evidence="7">SpSt-500</strain>
    </source>
</reference>
<feature type="binding site" evidence="6">
    <location>
        <position position="327"/>
    </location>
    <ligand>
        <name>a divalent metal cation</name>
        <dbReference type="ChEBI" id="CHEBI:60240"/>
        <label>1</label>
    </ligand>
</feature>
<organism evidence="7">
    <name type="scientific">Ignavibacterium album</name>
    <dbReference type="NCBI Taxonomy" id="591197"/>
    <lineage>
        <taxon>Bacteria</taxon>
        <taxon>Pseudomonadati</taxon>
        <taxon>Ignavibacteriota</taxon>
        <taxon>Ignavibacteria</taxon>
        <taxon>Ignavibacteriales</taxon>
        <taxon>Ignavibacteriaceae</taxon>
        <taxon>Ignavibacterium</taxon>
    </lineage>
</organism>
<keyword evidence="4 5" id="KW-0479">Metal-binding</keyword>
<protein>
    <recommendedName>
        <fullName evidence="3 5">GTP cyclohydrolase 1 type 2 homolog</fullName>
    </recommendedName>
</protein>
<accession>A0A832G722</accession>
<comment type="caution">
    <text evidence="7">The sequence shown here is derived from an EMBL/GenBank/DDBJ whole genome shotgun (WGS) entry which is preliminary data.</text>
</comment>